<dbReference type="OrthoDB" id="59767at2759"/>
<proteinExistence type="predicted"/>
<feature type="region of interest" description="Disordered" evidence="1">
    <location>
        <begin position="171"/>
        <end position="199"/>
    </location>
</feature>
<organism evidence="3 4">
    <name type="scientific">Aphanomyces stellatus</name>
    <dbReference type="NCBI Taxonomy" id="120398"/>
    <lineage>
        <taxon>Eukaryota</taxon>
        <taxon>Sar</taxon>
        <taxon>Stramenopiles</taxon>
        <taxon>Oomycota</taxon>
        <taxon>Saprolegniomycetes</taxon>
        <taxon>Saprolegniales</taxon>
        <taxon>Verrucalvaceae</taxon>
        <taxon>Aphanomyces</taxon>
    </lineage>
</organism>
<dbReference type="EMBL" id="CAADRA010005433">
    <property type="protein sequence ID" value="VFT89783.1"/>
    <property type="molecule type" value="Genomic_DNA"/>
</dbReference>
<name>A0A485KWW8_9STRA</name>
<dbReference type="EMBL" id="VJMH01005412">
    <property type="protein sequence ID" value="KAF0696304.1"/>
    <property type="molecule type" value="Genomic_DNA"/>
</dbReference>
<evidence type="ECO:0000313" key="4">
    <source>
        <dbReference type="Proteomes" id="UP000332933"/>
    </source>
</evidence>
<keyword evidence="4" id="KW-1185">Reference proteome</keyword>
<protein>
    <submittedName>
        <fullName evidence="3">Aste57867_12937 protein</fullName>
    </submittedName>
</protein>
<reference evidence="3 4" key="1">
    <citation type="submission" date="2019-03" db="EMBL/GenBank/DDBJ databases">
        <authorList>
            <person name="Gaulin E."/>
            <person name="Dumas B."/>
        </authorList>
    </citation>
    <scope>NUCLEOTIDE SEQUENCE [LARGE SCALE GENOMIC DNA]</scope>
    <source>
        <strain evidence="3">CBS 568.67</strain>
    </source>
</reference>
<evidence type="ECO:0000256" key="1">
    <source>
        <dbReference type="SAM" id="MobiDB-lite"/>
    </source>
</evidence>
<sequence>MSEFLTMGDDNDDAQTTLLLRMRVQGTCVGYCLPTGEFLFATQGSPKYFFPTASEAAVLYGESLLSFLTPLDTQRLRQYVDDIQTQRHYADCGKDKASSRVDVPPVLATVASTHTTLLLDAVSPPLTLRLQRCIDAVQTADVSRRFSDESTFVIDDDDYQSVIANDALQFSPPDAHDDDVDRIDAAHSPRGGDGQTWHPVEERESGASLADFAFDFQEDWDRAVVELDELTTDFEYDDDATRATASPVATSQV</sequence>
<reference evidence="2" key="2">
    <citation type="submission" date="2019-06" db="EMBL/GenBank/DDBJ databases">
        <title>Genomics analysis of Aphanomyces spp. identifies a new class of oomycete effector associated with host adaptation.</title>
        <authorList>
            <person name="Gaulin E."/>
        </authorList>
    </citation>
    <scope>NUCLEOTIDE SEQUENCE</scope>
    <source>
        <strain evidence="2">CBS 578.67</strain>
    </source>
</reference>
<accession>A0A485KWW8</accession>
<dbReference type="AlphaFoldDB" id="A0A485KWW8"/>
<dbReference type="Proteomes" id="UP000332933">
    <property type="component" value="Unassembled WGS sequence"/>
</dbReference>
<evidence type="ECO:0000313" key="3">
    <source>
        <dbReference type="EMBL" id="VFT89783.1"/>
    </source>
</evidence>
<gene>
    <name evidence="3" type="primary">Aste57867_12937</name>
    <name evidence="2" type="ORF">As57867_012889</name>
    <name evidence="3" type="ORF">ASTE57867_12937</name>
</gene>
<evidence type="ECO:0000313" key="2">
    <source>
        <dbReference type="EMBL" id="KAF0696304.1"/>
    </source>
</evidence>